<dbReference type="GO" id="GO:0005634">
    <property type="term" value="C:nucleus"/>
    <property type="evidence" value="ECO:0007669"/>
    <property type="project" value="TreeGrafter"/>
</dbReference>
<comment type="caution">
    <text evidence="3">The sequence shown here is derived from an EMBL/GenBank/DDBJ whole genome shotgun (WGS) entry which is preliminary data.</text>
</comment>
<comment type="similarity">
    <text evidence="1">Belongs to the LTV1 family.</text>
</comment>
<dbReference type="GO" id="GO:0000056">
    <property type="term" value="P:ribosomal small subunit export from nucleus"/>
    <property type="evidence" value="ECO:0007669"/>
    <property type="project" value="TreeGrafter"/>
</dbReference>
<dbReference type="GO" id="GO:0005829">
    <property type="term" value="C:cytosol"/>
    <property type="evidence" value="ECO:0007669"/>
    <property type="project" value="TreeGrafter"/>
</dbReference>
<dbReference type="OrthoDB" id="5852896at2759"/>
<evidence type="ECO:0000313" key="3">
    <source>
        <dbReference type="EMBL" id="KAF3326077.1"/>
    </source>
</evidence>
<dbReference type="AlphaFoldDB" id="A0A833QQE9"/>
<feature type="compositionally biased region" description="Basic and acidic residues" evidence="2">
    <location>
        <begin position="444"/>
        <end position="472"/>
    </location>
</feature>
<dbReference type="EMBL" id="SWLB01000019">
    <property type="protein sequence ID" value="KAF3326077.1"/>
    <property type="molecule type" value="Genomic_DNA"/>
</dbReference>
<name>A0A833QQE9_9POAL</name>
<dbReference type="GO" id="GO:0030688">
    <property type="term" value="C:preribosome, small subunit precursor"/>
    <property type="evidence" value="ECO:0007669"/>
    <property type="project" value="TreeGrafter"/>
</dbReference>
<evidence type="ECO:0000313" key="4">
    <source>
        <dbReference type="Proteomes" id="UP000623129"/>
    </source>
</evidence>
<feature type="compositionally biased region" description="Basic and acidic residues" evidence="2">
    <location>
        <begin position="226"/>
        <end position="242"/>
    </location>
</feature>
<feature type="compositionally biased region" description="Basic and acidic residues" evidence="2">
    <location>
        <begin position="479"/>
        <end position="490"/>
    </location>
</feature>
<evidence type="ECO:0000256" key="2">
    <source>
        <dbReference type="SAM" id="MobiDB-lite"/>
    </source>
</evidence>
<dbReference type="PANTHER" id="PTHR21531:SF0">
    <property type="entry name" value="PROTEIN LTV1 HOMOLOG"/>
    <property type="match status" value="1"/>
</dbReference>
<gene>
    <name evidence="3" type="ORF">FCM35_KLT09157</name>
</gene>
<protein>
    <submittedName>
        <fullName evidence="3">Protein LTV1</fullName>
    </submittedName>
</protein>
<feature type="region of interest" description="Disordered" evidence="2">
    <location>
        <begin position="444"/>
        <end position="506"/>
    </location>
</feature>
<dbReference type="GO" id="GO:0042274">
    <property type="term" value="P:ribosomal small subunit biogenesis"/>
    <property type="evidence" value="ECO:0007669"/>
    <property type="project" value="InterPro"/>
</dbReference>
<dbReference type="InterPro" id="IPR007307">
    <property type="entry name" value="Ltv1"/>
</dbReference>
<evidence type="ECO:0000256" key="1">
    <source>
        <dbReference type="ARBA" id="ARBA00009078"/>
    </source>
</evidence>
<organism evidence="3 4">
    <name type="scientific">Carex littledalei</name>
    <dbReference type="NCBI Taxonomy" id="544730"/>
    <lineage>
        <taxon>Eukaryota</taxon>
        <taxon>Viridiplantae</taxon>
        <taxon>Streptophyta</taxon>
        <taxon>Embryophyta</taxon>
        <taxon>Tracheophyta</taxon>
        <taxon>Spermatophyta</taxon>
        <taxon>Magnoliopsida</taxon>
        <taxon>Liliopsida</taxon>
        <taxon>Poales</taxon>
        <taxon>Cyperaceae</taxon>
        <taxon>Cyperoideae</taxon>
        <taxon>Cariceae</taxon>
        <taxon>Carex</taxon>
        <taxon>Carex subgen. Euthyceras</taxon>
    </lineage>
</organism>
<keyword evidence="4" id="KW-1185">Reference proteome</keyword>
<accession>A0A833QQE9</accession>
<proteinExistence type="inferred from homology"/>
<dbReference type="PANTHER" id="PTHR21531">
    <property type="entry name" value="LOW-TEMPERATURE VIABILITY PROTEIN LTV1-RELATED"/>
    <property type="match status" value="1"/>
</dbReference>
<feature type="compositionally biased region" description="Acidic residues" evidence="2">
    <location>
        <begin position="243"/>
        <end position="253"/>
    </location>
</feature>
<dbReference type="Proteomes" id="UP000623129">
    <property type="component" value="Unassembled WGS sequence"/>
</dbReference>
<sequence length="506" mass="56648">MGGRKKGFIDKKRSATYTLVARDSASSSSNPLSTDRVFVRTDNHHEYSVPGFIDSDEEQYNRDDESSIFADAVEDAGVGPRYAERGSGSGLPEDVRKEILELGLPDDGYNYLTHLRDIRNEGAGSAYYDNPRARFDLVPLDVKAYDASRVRVSSDAVKEEEPGVESIYNVASKSAPVRVQKVVDPDVTRLLDDSDLSRFGSDVEDLEEDFVLVANQPEGEEEENEDVHVKKVSSDVEIRYESASDDDVDDGPEDSAQQRVRRPLDEEFDEAFKEYISSEEDEGPTFGDDNQEELAEKLKDALKEFHIEDAVQEEKYKVPADSVTEDQESAQIIRKCTEYAQNYLNESEDEKEVLLVSESSDESEAWDCETIISTYSNLENHPAKIGAPGKPKSLLPPKSIPFPGDVGVGNDVITLRGKEMLPVNYLPQRKRIMEGLVREKLGSVEKPKKVVGEESKEEKKERKAALKNERREARKAKKELKGLYKSETQRAHKAVAVTGPSSVHLM</sequence>
<reference evidence="3" key="1">
    <citation type="submission" date="2020-01" db="EMBL/GenBank/DDBJ databases">
        <title>Genome sequence of Kobresia littledalei, the first chromosome-level genome in the family Cyperaceae.</title>
        <authorList>
            <person name="Qu G."/>
        </authorList>
    </citation>
    <scope>NUCLEOTIDE SEQUENCE</scope>
    <source>
        <strain evidence="3">C.B.Clarke</strain>
        <tissue evidence="3">Leaf</tissue>
    </source>
</reference>
<feature type="region of interest" description="Disordered" evidence="2">
    <location>
        <begin position="216"/>
        <end position="264"/>
    </location>
</feature>